<dbReference type="FunFam" id="3.30.70.270:FF:000026">
    <property type="entry name" value="Transposon Ty3-G Gag-Pol polyprotein"/>
    <property type="match status" value="1"/>
</dbReference>
<keyword evidence="5" id="KW-0255">Endonuclease</keyword>
<proteinExistence type="predicted"/>
<name>A0A9D4MZE2_DREPO</name>
<dbReference type="FunFam" id="3.10.20.370:FF:000001">
    <property type="entry name" value="Retrovirus-related Pol polyprotein from transposon 17.6-like protein"/>
    <property type="match status" value="1"/>
</dbReference>
<keyword evidence="3" id="KW-0548">Nucleotidyltransferase</keyword>
<dbReference type="SUPFAM" id="SSF53098">
    <property type="entry name" value="Ribonuclease H-like"/>
    <property type="match status" value="1"/>
</dbReference>
<dbReference type="GO" id="GO:0016787">
    <property type="term" value="F:hydrolase activity"/>
    <property type="evidence" value="ECO:0007669"/>
    <property type="project" value="UniProtKB-KW"/>
</dbReference>
<dbReference type="Pfam" id="PF00665">
    <property type="entry name" value="rve"/>
    <property type="match status" value="1"/>
</dbReference>
<organism evidence="11 12">
    <name type="scientific">Dreissena polymorpha</name>
    <name type="common">Zebra mussel</name>
    <name type="synonym">Mytilus polymorpha</name>
    <dbReference type="NCBI Taxonomy" id="45954"/>
    <lineage>
        <taxon>Eukaryota</taxon>
        <taxon>Metazoa</taxon>
        <taxon>Spiralia</taxon>
        <taxon>Lophotrochozoa</taxon>
        <taxon>Mollusca</taxon>
        <taxon>Bivalvia</taxon>
        <taxon>Autobranchia</taxon>
        <taxon>Heteroconchia</taxon>
        <taxon>Euheterodonta</taxon>
        <taxon>Imparidentia</taxon>
        <taxon>Neoheterodontei</taxon>
        <taxon>Myida</taxon>
        <taxon>Dreissenoidea</taxon>
        <taxon>Dreissenidae</taxon>
        <taxon>Dreissena</taxon>
    </lineage>
</organism>
<dbReference type="InterPro" id="IPR021109">
    <property type="entry name" value="Peptidase_aspartic_dom_sf"/>
</dbReference>
<evidence type="ECO:0000259" key="9">
    <source>
        <dbReference type="PROSITE" id="PS50878"/>
    </source>
</evidence>
<dbReference type="Proteomes" id="UP000828390">
    <property type="component" value="Unassembled WGS sequence"/>
</dbReference>
<dbReference type="Gene3D" id="3.30.70.270">
    <property type="match status" value="2"/>
</dbReference>
<feature type="compositionally biased region" description="Polar residues" evidence="8">
    <location>
        <begin position="1300"/>
        <end position="1315"/>
    </location>
</feature>
<dbReference type="GO" id="GO:0004519">
    <property type="term" value="F:endonuclease activity"/>
    <property type="evidence" value="ECO:0007669"/>
    <property type="project" value="UniProtKB-KW"/>
</dbReference>
<dbReference type="InterPro" id="IPR000477">
    <property type="entry name" value="RT_dom"/>
</dbReference>
<dbReference type="InterPro" id="IPR043128">
    <property type="entry name" value="Rev_trsase/Diguanyl_cyclase"/>
</dbReference>
<dbReference type="GO" id="GO:0015074">
    <property type="term" value="P:DNA integration"/>
    <property type="evidence" value="ECO:0007669"/>
    <property type="project" value="InterPro"/>
</dbReference>
<dbReference type="Pfam" id="PF17917">
    <property type="entry name" value="RT_RNaseH"/>
    <property type="match status" value="1"/>
</dbReference>
<dbReference type="Gene3D" id="3.10.10.10">
    <property type="entry name" value="HIV Type 1 Reverse Transcriptase, subunit A, domain 1"/>
    <property type="match status" value="1"/>
</dbReference>
<dbReference type="CDD" id="cd09274">
    <property type="entry name" value="RNase_HI_RT_Ty3"/>
    <property type="match status" value="1"/>
</dbReference>
<dbReference type="GO" id="GO:0003676">
    <property type="term" value="F:nucleic acid binding"/>
    <property type="evidence" value="ECO:0007669"/>
    <property type="project" value="InterPro"/>
</dbReference>
<keyword evidence="7" id="KW-0695">RNA-directed DNA polymerase</keyword>
<evidence type="ECO:0000256" key="4">
    <source>
        <dbReference type="ARBA" id="ARBA00022722"/>
    </source>
</evidence>
<evidence type="ECO:0000256" key="2">
    <source>
        <dbReference type="ARBA" id="ARBA00022679"/>
    </source>
</evidence>
<keyword evidence="2" id="KW-0808">Transferase</keyword>
<evidence type="ECO:0000256" key="7">
    <source>
        <dbReference type="ARBA" id="ARBA00022918"/>
    </source>
</evidence>
<feature type="region of interest" description="Disordered" evidence="8">
    <location>
        <begin position="1269"/>
        <end position="1322"/>
    </location>
</feature>
<dbReference type="InterPro" id="IPR036397">
    <property type="entry name" value="RNaseH_sf"/>
</dbReference>
<dbReference type="CDD" id="cd05481">
    <property type="entry name" value="retropepsin_like_LTR_1"/>
    <property type="match status" value="1"/>
</dbReference>
<keyword evidence="12" id="KW-1185">Reference proteome</keyword>
<dbReference type="Gene3D" id="1.10.340.70">
    <property type="match status" value="1"/>
</dbReference>
<keyword evidence="4" id="KW-0540">Nuclease</keyword>
<evidence type="ECO:0000256" key="8">
    <source>
        <dbReference type="SAM" id="MobiDB-lite"/>
    </source>
</evidence>
<dbReference type="PANTHER" id="PTHR37984:SF7">
    <property type="entry name" value="INTEGRASE CATALYTIC DOMAIN-CONTAINING PROTEIN"/>
    <property type="match status" value="1"/>
</dbReference>
<dbReference type="Pfam" id="PF00078">
    <property type="entry name" value="RVT_1"/>
    <property type="match status" value="1"/>
</dbReference>
<feature type="compositionally biased region" description="Basic residues" evidence="8">
    <location>
        <begin position="189"/>
        <end position="205"/>
    </location>
</feature>
<dbReference type="Gene3D" id="3.10.20.370">
    <property type="match status" value="1"/>
</dbReference>
<feature type="domain" description="Reverse transcriptase" evidence="9">
    <location>
        <begin position="465"/>
        <end position="643"/>
    </location>
</feature>
<reference evidence="11" key="2">
    <citation type="submission" date="2020-11" db="EMBL/GenBank/DDBJ databases">
        <authorList>
            <person name="McCartney M.A."/>
            <person name="Auch B."/>
            <person name="Kono T."/>
            <person name="Mallez S."/>
            <person name="Becker A."/>
            <person name="Gohl D.M."/>
            <person name="Silverstein K.A.T."/>
            <person name="Koren S."/>
            <person name="Bechman K.B."/>
            <person name="Herman A."/>
            <person name="Abrahante J.E."/>
            <person name="Garbe J."/>
        </authorList>
    </citation>
    <scope>NUCLEOTIDE SEQUENCE</scope>
    <source>
        <strain evidence="11">Duluth1</strain>
        <tissue evidence="11">Whole animal</tissue>
    </source>
</reference>
<dbReference type="CDD" id="cd01647">
    <property type="entry name" value="RT_LTR"/>
    <property type="match status" value="1"/>
</dbReference>
<gene>
    <name evidence="11" type="ORF">DPMN_008506</name>
</gene>
<dbReference type="PROSITE" id="PS50878">
    <property type="entry name" value="RT_POL"/>
    <property type="match status" value="1"/>
</dbReference>
<sequence length="1322" mass="151325">MDLSGIQAPRMDWNSSNLPEAFDKFERHVKLMFSGPLKNKSEEEHVSYFLLWIGDRGRDIHSTWKDISPENAKKIKTYYERFRNYVQPKLNPIFARYKFYKQMQDNDSIDAYITRLQLIAQDCNFAEKTDEMIRDRIVFGTNSPKLREKLINIGAGLTLDVAVQTAQSLEYSREQLRSMNNEVDACRSRPVHPRPMQPHRQRQQRRTTATDAGPSLPTKHKPCFNCDTFHNFGQCPAKGKQCRKFNKLNHFAKCCRSKNNNIHTVDNDTISHDVTSDVDGFNIDTVSTFCSTDRAMIRLPIGPNKCPISFKIDTGSSVNILPKKEFNGLNIHSPLEPPTDILTAYTGNRLPVVGKIKLRCSHKDKTVSTWFHVVDSPSVPLLSLKTSTDLGLIQLTCTVDCPSQELNKESVLSDYTDLFEGIGVIPGTCKLHLKPDAIPVVNPPRRVPEALRNRLREELDRMENNDIIAKVNTPTDWVNSLVVVEKTNTGQLRICLDPKALNDAIRRPHYPMPTLDDVTSQLAECKYFSLLDITHAYWSVRLDEKSSYLTTFSTPFGRYRYLRLPFGIKSSQDIFVQKIEEIFGDLTGVRTIVDDILISGRTRIEHNRNLTATLQRARENGIKCNPDKCRIGLSEVPFFGHVITSSGLKPDSTKIEACVNVEAPKTRGELETFLGMVTYLQKFAPNLAEITSPLRLLLKKDVEFVWDQPQSDAFSKVKQVVTQSPVLAYFDPKKPVYIECNASMNGVGAAIMQDGQPVAYASKTLTQTERNYANIEREMLAIVFACQRFHQYIYGRHVIVHSDHKPLSAIMKKPLHAAPPRLQRMMLSLQKYDLDVRHVSGKEVPIGDFLSRQPMSDCSEIEGLDLHVHTVLSSMTYTDRSLENVRNETRTDLQMIALKQTIVRGWPSSRSDCPDMIREYFNHRDELSTADDLIFRGQTLVIPKRLRPHMLEQVHLGHMGIEKSTQRAKDVMFWPGMCKQITEYIMSCTICLSHRHSNQKEPLTPHEIPQGPWQEVATDIFHFDGNDYLLVVDYYSRYFEIDKLPDMLSTTVIRKLKSRFSTHGIPMRIFSDNGPQYTSDVFRNFVKSWHIEHVTSSPHYPKSNGLAERTVQTVKRLLQKAKDSGHGPYLALLEYKNTPLSDCNRSPVQLLMSRRTRSIMPTTVTQLLPKVVNPDFVRSSIQTSKNKQKNNYDKTAKPLPRLHLNETVRFQIGKLWKPAKVIEIHNANSYIIQTPSGQVYRRNRRYLIRTNEDFPEISDFTPDVLARNHSSTDKQVKQPTNNSALNIQHPSVPVDKPISPYQTRSGRIVQPSQRYAENEWTK</sequence>
<evidence type="ECO:0000313" key="12">
    <source>
        <dbReference type="Proteomes" id="UP000828390"/>
    </source>
</evidence>
<evidence type="ECO:0000256" key="6">
    <source>
        <dbReference type="ARBA" id="ARBA00022801"/>
    </source>
</evidence>
<dbReference type="FunFam" id="1.10.340.70:FF:000003">
    <property type="entry name" value="Protein CBG25708"/>
    <property type="match status" value="1"/>
</dbReference>
<dbReference type="InterPro" id="IPR041588">
    <property type="entry name" value="Integrase_H2C2"/>
</dbReference>
<accession>A0A9D4MZE2</accession>
<keyword evidence="6" id="KW-0378">Hydrolase</keyword>
<protein>
    <recommendedName>
        <fullName evidence="1">RNA-directed DNA polymerase</fullName>
        <ecNumber evidence="1">2.7.7.49</ecNumber>
    </recommendedName>
</protein>
<dbReference type="Pfam" id="PF17921">
    <property type="entry name" value="Integrase_H2C2"/>
    <property type="match status" value="1"/>
</dbReference>
<dbReference type="PANTHER" id="PTHR37984">
    <property type="entry name" value="PROTEIN CBG26694"/>
    <property type="match status" value="1"/>
</dbReference>
<dbReference type="Gene3D" id="2.40.70.10">
    <property type="entry name" value="Acid Proteases"/>
    <property type="match status" value="1"/>
</dbReference>
<feature type="compositionally biased region" description="Polar residues" evidence="8">
    <location>
        <begin position="1277"/>
        <end position="1289"/>
    </location>
</feature>
<dbReference type="EMBL" id="JAIWYP010000001">
    <property type="protein sequence ID" value="KAH3884524.1"/>
    <property type="molecule type" value="Genomic_DNA"/>
</dbReference>
<dbReference type="InterPro" id="IPR050951">
    <property type="entry name" value="Retrovirus_Pol_polyprotein"/>
</dbReference>
<dbReference type="InterPro" id="IPR043502">
    <property type="entry name" value="DNA/RNA_pol_sf"/>
</dbReference>
<dbReference type="EC" id="2.7.7.49" evidence="1"/>
<comment type="caution">
    <text evidence="11">The sequence shown here is derived from an EMBL/GenBank/DDBJ whole genome shotgun (WGS) entry which is preliminary data.</text>
</comment>
<dbReference type="PROSITE" id="PS50994">
    <property type="entry name" value="INTEGRASE"/>
    <property type="match status" value="1"/>
</dbReference>
<feature type="region of interest" description="Disordered" evidence="8">
    <location>
        <begin position="185"/>
        <end position="216"/>
    </location>
</feature>
<dbReference type="InterPro" id="IPR012337">
    <property type="entry name" value="RNaseH-like_sf"/>
</dbReference>
<dbReference type="InterPro" id="IPR041373">
    <property type="entry name" value="RT_RNaseH"/>
</dbReference>
<dbReference type="InterPro" id="IPR001584">
    <property type="entry name" value="Integrase_cat-core"/>
</dbReference>
<feature type="domain" description="Integrase catalytic" evidence="10">
    <location>
        <begin position="1008"/>
        <end position="1169"/>
    </location>
</feature>
<evidence type="ECO:0000256" key="5">
    <source>
        <dbReference type="ARBA" id="ARBA00022759"/>
    </source>
</evidence>
<evidence type="ECO:0000259" key="10">
    <source>
        <dbReference type="PROSITE" id="PS50994"/>
    </source>
</evidence>
<dbReference type="SUPFAM" id="SSF56672">
    <property type="entry name" value="DNA/RNA polymerases"/>
    <property type="match status" value="1"/>
</dbReference>
<dbReference type="FunFam" id="3.30.420.10:FF:000063">
    <property type="entry name" value="Retrovirus-related Pol polyprotein from transposon 297-like Protein"/>
    <property type="match status" value="1"/>
</dbReference>
<evidence type="ECO:0000256" key="1">
    <source>
        <dbReference type="ARBA" id="ARBA00012493"/>
    </source>
</evidence>
<evidence type="ECO:0000256" key="3">
    <source>
        <dbReference type="ARBA" id="ARBA00022695"/>
    </source>
</evidence>
<evidence type="ECO:0000313" key="11">
    <source>
        <dbReference type="EMBL" id="KAH3884524.1"/>
    </source>
</evidence>
<dbReference type="Gene3D" id="3.30.420.10">
    <property type="entry name" value="Ribonuclease H-like superfamily/Ribonuclease H"/>
    <property type="match status" value="1"/>
</dbReference>
<dbReference type="GO" id="GO:0003964">
    <property type="term" value="F:RNA-directed DNA polymerase activity"/>
    <property type="evidence" value="ECO:0007669"/>
    <property type="project" value="UniProtKB-KW"/>
</dbReference>
<reference evidence="11" key="1">
    <citation type="journal article" date="2019" name="bioRxiv">
        <title>The Genome of the Zebra Mussel, Dreissena polymorpha: A Resource for Invasive Species Research.</title>
        <authorList>
            <person name="McCartney M.A."/>
            <person name="Auch B."/>
            <person name="Kono T."/>
            <person name="Mallez S."/>
            <person name="Zhang Y."/>
            <person name="Obille A."/>
            <person name="Becker A."/>
            <person name="Abrahante J.E."/>
            <person name="Garbe J."/>
            <person name="Badalamenti J.P."/>
            <person name="Herman A."/>
            <person name="Mangelson H."/>
            <person name="Liachko I."/>
            <person name="Sullivan S."/>
            <person name="Sone E.D."/>
            <person name="Koren S."/>
            <person name="Silverstein K.A.T."/>
            <person name="Beckman K.B."/>
            <person name="Gohl D.M."/>
        </authorList>
    </citation>
    <scope>NUCLEOTIDE SEQUENCE</scope>
    <source>
        <strain evidence="11">Duluth1</strain>
        <tissue evidence="11">Whole animal</tissue>
    </source>
</reference>